<name>A0ABS7D358_9BACL</name>
<evidence type="ECO:0000313" key="2">
    <source>
        <dbReference type="Proteomes" id="UP000812277"/>
    </source>
</evidence>
<evidence type="ECO:0000313" key="1">
    <source>
        <dbReference type="EMBL" id="MBW7474301.1"/>
    </source>
</evidence>
<dbReference type="RefSeq" id="WP_219871522.1">
    <property type="nucleotide sequence ID" value="NZ_JAHZIJ010000002.1"/>
</dbReference>
<sequence length="411" mass="47944">MYPIRRYFCDGFLEVLNIGRQSGYHNNLNSSSYEIDPDVIKDKIGKEAINADEIAAYLTKYSRRGVTFSGKTIRRLINKICDLSDGILKFTDFQVSRDNNEPMYLIQPEYQGFILPLIDSRYLLDNKNDRKLSTREELYSDLVVNLETYMSEKDLKIIESNPAFMNAKLECLLSESINRQILILMQNLFHSDEVLRYKLMEKTLDTLIELNRIVMKQEARISSSKLVYGRAFDESADGEYKKNMLQADGLAQFIIQLLGLKMHGEKYEYLSDDEQLSYPALWAAAQMYDLDINPETDAGQELNKISAAISDNEKFKTLVKKAKEILNLDDPREFFMFKDIIRLLAAYYLMPLVDDDDYKNMIKFTESAISNDKWDVLRKLNSNNERANEKTIRELRRINELRAIHHWTTPE</sequence>
<dbReference type="EMBL" id="JAHZIJ010000002">
    <property type="protein sequence ID" value="MBW7474301.1"/>
    <property type="molecule type" value="Genomic_DNA"/>
</dbReference>
<dbReference type="Proteomes" id="UP000812277">
    <property type="component" value="Unassembled WGS sequence"/>
</dbReference>
<proteinExistence type="predicted"/>
<keyword evidence="2" id="KW-1185">Reference proteome</keyword>
<gene>
    <name evidence="1" type="ORF">K0T92_06060</name>
</gene>
<organism evidence="1 2">
    <name type="scientific">Paenibacillus oenotherae</name>
    <dbReference type="NCBI Taxonomy" id="1435645"/>
    <lineage>
        <taxon>Bacteria</taxon>
        <taxon>Bacillati</taxon>
        <taxon>Bacillota</taxon>
        <taxon>Bacilli</taxon>
        <taxon>Bacillales</taxon>
        <taxon>Paenibacillaceae</taxon>
        <taxon>Paenibacillus</taxon>
    </lineage>
</organism>
<comment type="caution">
    <text evidence="1">The sequence shown here is derived from an EMBL/GenBank/DDBJ whole genome shotgun (WGS) entry which is preliminary data.</text>
</comment>
<protein>
    <submittedName>
        <fullName evidence="1">Uncharacterized protein</fullName>
    </submittedName>
</protein>
<accession>A0ABS7D358</accession>
<reference evidence="1 2" key="1">
    <citation type="submission" date="2021-07" db="EMBL/GenBank/DDBJ databases">
        <title>Paenibacillus radiodurans sp. nov., isolated from the southeastern edge of Tengger Desert.</title>
        <authorList>
            <person name="Zhang G."/>
        </authorList>
    </citation>
    <scope>NUCLEOTIDE SEQUENCE [LARGE SCALE GENOMIC DNA]</scope>
    <source>
        <strain evidence="1 2">DT7-4</strain>
    </source>
</reference>